<keyword evidence="4" id="KW-1185">Reference proteome</keyword>
<dbReference type="STRING" id="1855383.SAMN05216548_10323"/>
<reference evidence="3 4" key="1">
    <citation type="submission" date="2016-10" db="EMBL/GenBank/DDBJ databases">
        <authorList>
            <person name="de Groot N.N."/>
        </authorList>
    </citation>
    <scope>NUCLEOTIDE SEQUENCE [LARGE SCALE GENOMIC DNA]</scope>
    <source>
        <strain evidence="3 4">A52C2</strain>
    </source>
</reference>
<protein>
    <submittedName>
        <fullName evidence="3">Ribulose-5-phosphate 4-epimerase/Fuculose-1-phosphate aldolase</fullName>
    </submittedName>
</protein>
<dbReference type="PANTHER" id="PTHR10672:SF3">
    <property type="entry name" value="PROTEIN HU-LI TAI SHAO"/>
    <property type="match status" value="1"/>
</dbReference>
<accession>A0A1H9DZP5</accession>
<dbReference type="SUPFAM" id="SSF53639">
    <property type="entry name" value="AraD/HMP-PK domain-like"/>
    <property type="match status" value="1"/>
</dbReference>
<comment type="similarity">
    <text evidence="1">Belongs to the aldolase class II family.</text>
</comment>
<proteinExistence type="inferred from homology"/>
<dbReference type="Pfam" id="PF00596">
    <property type="entry name" value="Aldolase_II"/>
    <property type="match status" value="1"/>
</dbReference>
<dbReference type="GO" id="GO:0005856">
    <property type="term" value="C:cytoskeleton"/>
    <property type="evidence" value="ECO:0007669"/>
    <property type="project" value="TreeGrafter"/>
</dbReference>
<dbReference type="NCBIfam" id="NF005451">
    <property type="entry name" value="PRK07044.1"/>
    <property type="match status" value="1"/>
</dbReference>
<evidence type="ECO:0000313" key="3">
    <source>
        <dbReference type="EMBL" id="SEQ18961.1"/>
    </source>
</evidence>
<evidence type="ECO:0000256" key="1">
    <source>
        <dbReference type="ARBA" id="ARBA00037961"/>
    </source>
</evidence>
<dbReference type="AlphaFoldDB" id="A0A1H9DZP5"/>
<dbReference type="EMBL" id="FOFG01000003">
    <property type="protein sequence ID" value="SEQ18961.1"/>
    <property type="molecule type" value="Genomic_DNA"/>
</dbReference>
<evidence type="ECO:0000313" key="4">
    <source>
        <dbReference type="Proteomes" id="UP000199647"/>
    </source>
</evidence>
<name>A0A1H9DZP5_9HYPH</name>
<feature type="domain" description="Class II aldolase/adducin N-terminal" evidence="2">
    <location>
        <begin position="10"/>
        <end position="190"/>
    </location>
</feature>
<dbReference type="SMART" id="SM01007">
    <property type="entry name" value="Aldolase_II"/>
    <property type="match status" value="1"/>
</dbReference>
<gene>
    <name evidence="3" type="ORF">SAMN05216548_10323</name>
</gene>
<dbReference type="RefSeq" id="WP_092495652.1">
    <property type="nucleotide sequence ID" value="NZ_FOFG01000003.1"/>
</dbReference>
<dbReference type="PANTHER" id="PTHR10672">
    <property type="entry name" value="ADDUCIN"/>
    <property type="match status" value="1"/>
</dbReference>
<dbReference type="InterPro" id="IPR036409">
    <property type="entry name" value="Aldolase_II/adducin_N_sf"/>
</dbReference>
<dbReference type="Gene3D" id="3.40.225.10">
    <property type="entry name" value="Class II aldolase/adducin N-terminal domain"/>
    <property type="match status" value="1"/>
</dbReference>
<dbReference type="InterPro" id="IPR001303">
    <property type="entry name" value="Aldolase_II/adducin_N"/>
</dbReference>
<dbReference type="InterPro" id="IPR051017">
    <property type="entry name" value="Aldolase-II_Adducin_sf"/>
</dbReference>
<sequence length="250" mass="26976">MTPDEANTREDLAAVYRLIAHFGMDDLIHTHASARLPGGSEWLLINRYGDLFREVTPESLVAINHHGEMRAGEQGPINSAGIVIHTAVHSARPDAACVLHTHTAAGVAVSCLEEGLLPLNQTALLFYGNVGYHDFEGIALDREEQDRLIADLGQNSAMILRNHGLLTVGRSIGEAFSLMYNLEQACRMQLAAQATGRPIRLPSEAVCRRTAAQYAGDPDGAADLEWQALRRLAPPPAFRSSTPGSIAGQP</sequence>
<evidence type="ECO:0000259" key="2">
    <source>
        <dbReference type="SMART" id="SM01007"/>
    </source>
</evidence>
<dbReference type="GO" id="GO:0051015">
    <property type="term" value="F:actin filament binding"/>
    <property type="evidence" value="ECO:0007669"/>
    <property type="project" value="TreeGrafter"/>
</dbReference>
<dbReference type="OrthoDB" id="8859181at2"/>
<organism evidence="3 4">
    <name type="scientific">Faunimonas pinastri</name>
    <dbReference type="NCBI Taxonomy" id="1855383"/>
    <lineage>
        <taxon>Bacteria</taxon>
        <taxon>Pseudomonadati</taxon>
        <taxon>Pseudomonadota</taxon>
        <taxon>Alphaproteobacteria</taxon>
        <taxon>Hyphomicrobiales</taxon>
        <taxon>Afifellaceae</taxon>
        <taxon>Faunimonas</taxon>
    </lineage>
</organism>
<dbReference type="Proteomes" id="UP000199647">
    <property type="component" value="Unassembled WGS sequence"/>
</dbReference>